<evidence type="ECO:0000313" key="2">
    <source>
        <dbReference type="Proteomes" id="UP000009168"/>
    </source>
</evidence>
<sequence>MGQLNSTPQENIFKQYSANIKPTNYNEFLKKNRYYSQRQYLYNDYLKEEADEIFIVQKRSSLFDQPYAYKQQLLDIISQLKDFQDNKFQTVFKNDLERYFKEVKIQDKIRKIFDSSRESYLSERYNEKNKPIHTFVEKKFKKYNGNTNKTDEWGYKYSISDSFCLTLPAQFVYSEDSKSYKLKGKLTNQYSEFPKMEEFENQISQLVNFLSDKIKITHECFKNAQYSEQLFSDTKKDLIFDKEIRAQISIFEMEISPQQNYIGSTHKEGLSVEGIMYSCLYIPYQDKDLEATIEFKRFFEEKEMNTQFLKCQLYHLHNIDSDKKYLNKLTLPLGSVKLEEDLMIIFPNRNMHRVLIKNNSDIVQKRIVVQLSIVNHIDQPFTINDLDIWYNHHDELNDISYDIKKMNLKNTNTQNNINKLSQLTDTVTFVN</sequence>
<accession>Q23C27</accession>
<keyword evidence="2" id="KW-1185">Reference proteome</keyword>
<dbReference type="InParanoid" id="Q23C27"/>
<proteinExistence type="predicted"/>
<dbReference type="HOGENOM" id="CLU_636950_0_0_1"/>
<dbReference type="OrthoDB" id="415532at2759"/>
<protein>
    <submittedName>
        <fullName evidence="1">Uncharacterized protein</fullName>
    </submittedName>
</protein>
<dbReference type="AlphaFoldDB" id="Q23C27"/>
<dbReference type="GeneID" id="7823434"/>
<dbReference type="EMBL" id="GG662718">
    <property type="protein sequence ID" value="EAR93941.1"/>
    <property type="molecule type" value="Genomic_DNA"/>
</dbReference>
<name>Q23C27_TETTS</name>
<gene>
    <name evidence="1" type="ORF">TTHERM_00224560</name>
</gene>
<dbReference type="Proteomes" id="UP000009168">
    <property type="component" value="Unassembled WGS sequence"/>
</dbReference>
<dbReference type="RefSeq" id="XP_001014186.1">
    <property type="nucleotide sequence ID" value="XM_001014186.3"/>
</dbReference>
<organism evidence="1 2">
    <name type="scientific">Tetrahymena thermophila (strain SB210)</name>
    <dbReference type="NCBI Taxonomy" id="312017"/>
    <lineage>
        <taxon>Eukaryota</taxon>
        <taxon>Sar</taxon>
        <taxon>Alveolata</taxon>
        <taxon>Ciliophora</taxon>
        <taxon>Intramacronucleata</taxon>
        <taxon>Oligohymenophorea</taxon>
        <taxon>Hymenostomatida</taxon>
        <taxon>Tetrahymenina</taxon>
        <taxon>Tetrahymenidae</taxon>
        <taxon>Tetrahymena</taxon>
    </lineage>
</organism>
<evidence type="ECO:0000313" key="1">
    <source>
        <dbReference type="EMBL" id="EAR93941.1"/>
    </source>
</evidence>
<reference evidence="2" key="1">
    <citation type="journal article" date="2006" name="PLoS Biol.">
        <title>Macronuclear genome sequence of the ciliate Tetrahymena thermophila, a model eukaryote.</title>
        <authorList>
            <person name="Eisen J.A."/>
            <person name="Coyne R.S."/>
            <person name="Wu M."/>
            <person name="Wu D."/>
            <person name="Thiagarajan M."/>
            <person name="Wortman J.R."/>
            <person name="Badger J.H."/>
            <person name="Ren Q."/>
            <person name="Amedeo P."/>
            <person name="Jones K.M."/>
            <person name="Tallon L.J."/>
            <person name="Delcher A.L."/>
            <person name="Salzberg S.L."/>
            <person name="Silva J.C."/>
            <person name="Haas B.J."/>
            <person name="Majoros W.H."/>
            <person name="Farzad M."/>
            <person name="Carlton J.M."/>
            <person name="Smith R.K. Jr."/>
            <person name="Garg J."/>
            <person name="Pearlman R.E."/>
            <person name="Karrer K.M."/>
            <person name="Sun L."/>
            <person name="Manning G."/>
            <person name="Elde N.C."/>
            <person name="Turkewitz A.P."/>
            <person name="Asai D.J."/>
            <person name="Wilkes D.E."/>
            <person name="Wang Y."/>
            <person name="Cai H."/>
            <person name="Collins K."/>
            <person name="Stewart B.A."/>
            <person name="Lee S.R."/>
            <person name="Wilamowska K."/>
            <person name="Weinberg Z."/>
            <person name="Ruzzo W.L."/>
            <person name="Wloga D."/>
            <person name="Gaertig J."/>
            <person name="Frankel J."/>
            <person name="Tsao C.-C."/>
            <person name="Gorovsky M.A."/>
            <person name="Keeling P.J."/>
            <person name="Waller R.F."/>
            <person name="Patron N.J."/>
            <person name="Cherry J.M."/>
            <person name="Stover N.A."/>
            <person name="Krieger C.J."/>
            <person name="del Toro C."/>
            <person name="Ryder H.F."/>
            <person name="Williamson S.C."/>
            <person name="Barbeau R.A."/>
            <person name="Hamilton E.P."/>
            <person name="Orias E."/>
        </authorList>
    </citation>
    <scope>NUCLEOTIDE SEQUENCE [LARGE SCALE GENOMIC DNA]</scope>
    <source>
        <strain evidence="2">SB210</strain>
    </source>
</reference>
<dbReference type="KEGG" id="tet:TTHERM_00224560"/>